<accession>A0A9P0DSX4</accession>
<dbReference type="OrthoDB" id="6616786at2759"/>
<dbReference type="EMBL" id="OU896709">
    <property type="protein sequence ID" value="CAH1159710.1"/>
    <property type="molecule type" value="Genomic_DNA"/>
</dbReference>
<dbReference type="GO" id="GO:0005524">
    <property type="term" value="F:ATP binding"/>
    <property type="evidence" value="ECO:0007669"/>
    <property type="project" value="InterPro"/>
</dbReference>
<dbReference type="GO" id="GO:0016887">
    <property type="term" value="F:ATP hydrolysis activity"/>
    <property type="evidence" value="ECO:0007669"/>
    <property type="project" value="InterPro"/>
</dbReference>
<dbReference type="Proteomes" id="UP001153737">
    <property type="component" value="Chromosome 3"/>
</dbReference>
<gene>
    <name evidence="3" type="ORF">PHAECO_LOCUS7587</name>
</gene>
<organism evidence="3 4">
    <name type="scientific">Phaedon cochleariae</name>
    <name type="common">Mustard beetle</name>
    <dbReference type="NCBI Taxonomy" id="80249"/>
    <lineage>
        <taxon>Eukaryota</taxon>
        <taxon>Metazoa</taxon>
        <taxon>Ecdysozoa</taxon>
        <taxon>Arthropoda</taxon>
        <taxon>Hexapoda</taxon>
        <taxon>Insecta</taxon>
        <taxon>Pterygota</taxon>
        <taxon>Neoptera</taxon>
        <taxon>Endopterygota</taxon>
        <taxon>Coleoptera</taxon>
        <taxon>Polyphaga</taxon>
        <taxon>Cucujiformia</taxon>
        <taxon>Chrysomeloidea</taxon>
        <taxon>Chrysomelidae</taxon>
        <taxon>Chrysomelinae</taxon>
        <taxon>Chrysomelini</taxon>
        <taxon>Phaedon</taxon>
    </lineage>
</organism>
<evidence type="ECO:0000313" key="3">
    <source>
        <dbReference type="EMBL" id="CAH1159710.1"/>
    </source>
</evidence>
<dbReference type="Pfam" id="PF00004">
    <property type="entry name" value="AAA"/>
    <property type="match status" value="1"/>
</dbReference>
<feature type="domain" description="ATPase AAA-type core" evidence="2">
    <location>
        <begin position="643"/>
        <end position="774"/>
    </location>
</feature>
<keyword evidence="4" id="KW-1185">Reference proteome</keyword>
<dbReference type="InterPro" id="IPR052267">
    <property type="entry name" value="N-DRC_Component"/>
</dbReference>
<evidence type="ECO:0000256" key="1">
    <source>
        <dbReference type="SAM" id="MobiDB-lite"/>
    </source>
</evidence>
<feature type="compositionally biased region" description="Basic residues" evidence="1">
    <location>
        <begin position="539"/>
        <end position="562"/>
    </location>
</feature>
<reference evidence="3" key="2">
    <citation type="submission" date="2022-10" db="EMBL/GenBank/DDBJ databases">
        <authorList>
            <consortium name="ENA_rothamsted_submissions"/>
            <consortium name="culmorum"/>
            <person name="King R."/>
        </authorList>
    </citation>
    <scope>NUCLEOTIDE SEQUENCE</scope>
</reference>
<name>A0A9P0DSX4_PHACE</name>
<evidence type="ECO:0000313" key="4">
    <source>
        <dbReference type="Proteomes" id="UP001153737"/>
    </source>
</evidence>
<dbReference type="Gene3D" id="3.40.50.300">
    <property type="entry name" value="P-loop containing nucleotide triphosphate hydrolases"/>
    <property type="match status" value="1"/>
</dbReference>
<dbReference type="PANTHER" id="PTHR14690:SF9">
    <property type="entry name" value="GH08353P"/>
    <property type="match status" value="1"/>
</dbReference>
<dbReference type="PANTHER" id="PTHR14690">
    <property type="entry name" value="IQ MOTIF CONTAINING WITH AAA DOMAIN 1"/>
    <property type="match status" value="1"/>
</dbReference>
<feature type="region of interest" description="Disordered" evidence="1">
    <location>
        <begin position="539"/>
        <end position="571"/>
    </location>
</feature>
<dbReference type="PROSITE" id="PS50096">
    <property type="entry name" value="IQ"/>
    <property type="match status" value="1"/>
</dbReference>
<dbReference type="AlphaFoldDB" id="A0A9P0DSX4"/>
<reference evidence="3" key="1">
    <citation type="submission" date="2022-01" db="EMBL/GenBank/DDBJ databases">
        <authorList>
            <person name="King R."/>
        </authorList>
    </citation>
    <scope>NUCLEOTIDE SEQUENCE</scope>
</reference>
<protein>
    <recommendedName>
        <fullName evidence="2">ATPase AAA-type core domain-containing protein</fullName>
    </recommendedName>
</protein>
<dbReference type="Gene3D" id="1.10.8.60">
    <property type="match status" value="1"/>
</dbReference>
<evidence type="ECO:0000259" key="2">
    <source>
        <dbReference type="Pfam" id="PF00004"/>
    </source>
</evidence>
<dbReference type="InterPro" id="IPR003959">
    <property type="entry name" value="ATPase_AAA_core"/>
</dbReference>
<feature type="region of interest" description="Disordered" evidence="1">
    <location>
        <begin position="408"/>
        <end position="443"/>
    </location>
</feature>
<proteinExistence type="predicted"/>
<dbReference type="SUPFAM" id="SSF52540">
    <property type="entry name" value="P-loop containing nucleoside triphosphate hydrolases"/>
    <property type="match status" value="1"/>
</dbReference>
<sequence length="902" mass="106077">MSFEYYTNWWIASKKQLENLWIRDEIFRKKAKPINDRCLANMLIGGMYAKYSMLVQDIDACLDQMAQPQKRTTVRKLMDAATIRLTEMSNELKKIDLSEFHYIDGSLIELKLVPYDVEILHPALFFPRPIEVEEMWQKIQKGERIFSIPIPEEETAVPIEEENKEEVEAVPIPIDVKKSKEKKDRRPKPVIVEEAPKLSEEDEKELKRKQIITEAVKLIQIAERARQERLYFHIKNLIHHRKKTAIAAAQVHGNKALQAAENTEDLTAPLIKIQSLWRGFSARELMKAKEIERRLLIGMYEPPWKSKIEKETFERNLEKRREYRDQRIKEYIDSIDKEKARILRVVAPGLMEDIGDEIREWFHVWYREAKLFDKYPPEEKGGTILVVRGETMTPKEYLDEYERKRKEKMKAGGADKLKEKEKKEKLKKQEEERKKKEAEKKKKEAAAKAKKKKKKGGEYEFEYIETAGKPVYEKGIEEHQNIWDQRNEIENPLEKHYMDMITEQKCYEVQLEVRYKIDELMRLELEMLEEALEEDKIRLKGKKGKPKKKKKKPKKKRGKKGKKDPTANRTTEDLFQELFDNGIIRTYPHVRLDEYKGDFSYKNWDLRNQDFDPPATLLDVRQAIVMNCIMPMGVETMKRPKSVLIVGPRQSGKHLLANAIFNETHSVLFDLSPAITAGKYPGPKGMKMFLHLISKMSRLLAPSIIYFDGAEKIFYKKVPKEEKEMDPKRIGKKLVKGIIKTITPADRVLVLGISGKPWTGQAGKMKKAFEKNILIPRPDYNSIYLYWQDLLMSYNGIDRNFNITALTKVTTNYPLPVLKTVLEEIMTTRRIIQLRYNPLTVQEIYERFISQGLEPITDKEYKKFLQWYKKTPLGREKAAFNKWADAKREAEAKQKEKATKKK</sequence>
<dbReference type="InterPro" id="IPR027417">
    <property type="entry name" value="P-loop_NTPase"/>
</dbReference>